<organism evidence="10 11">
    <name type="scientific">Purpureocillium lilacinum</name>
    <name type="common">Paecilomyces lilacinus</name>
    <dbReference type="NCBI Taxonomy" id="33203"/>
    <lineage>
        <taxon>Eukaryota</taxon>
        <taxon>Fungi</taxon>
        <taxon>Dikarya</taxon>
        <taxon>Ascomycota</taxon>
        <taxon>Pezizomycotina</taxon>
        <taxon>Sordariomycetes</taxon>
        <taxon>Hypocreomycetidae</taxon>
        <taxon>Hypocreales</taxon>
        <taxon>Ophiocordycipitaceae</taxon>
        <taxon>Purpureocillium</taxon>
    </lineage>
</organism>
<evidence type="ECO:0000256" key="3">
    <source>
        <dbReference type="ARBA" id="ARBA00022833"/>
    </source>
</evidence>
<reference evidence="10 11" key="1">
    <citation type="journal article" date="2016" name="Front. Microbiol.">
        <title>Genome and transcriptome sequences reveal the specific parasitism of the nematophagous Purpureocillium lilacinum 36-1.</title>
        <authorList>
            <person name="Xie J."/>
            <person name="Li S."/>
            <person name="Mo C."/>
            <person name="Xiao X."/>
            <person name="Peng D."/>
            <person name="Wang G."/>
            <person name="Xiao Y."/>
        </authorList>
    </citation>
    <scope>NUCLEOTIDE SEQUENCE [LARGE SCALE GENOMIC DNA]</scope>
    <source>
        <strain evidence="10 11">36-1</strain>
    </source>
</reference>
<dbReference type="SUPFAM" id="SSF57701">
    <property type="entry name" value="Zn2/Cys6 DNA-binding domain"/>
    <property type="match status" value="1"/>
</dbReference>
<evidence type="ECO:0000256" key="2">
    <source>
        <dbReference type="ARBA" id="ARBA00022723"/>
    </source>
</evidence>
<evidence type="ECO:0000256" key="7">
    <source>
        <dbReference type="ARBA" id="ARBA00023242"/>
    </source>
</evidence>
<dbReference type="AlphaFoldDB" id="A0A2U3DWL6"/>
<comment type="subcellular location">
    <subcellularLocation>
        <location evidence="1">Nucleus</location>
    </subcellularLocation>
</comment>
<dbReference type="GO" id="GO:0008270">
    <property type="term" value="F:zinc ion binding"/>
    <property type="evidence" value="ECO:0007669"/>
    <property type="project" value="InterPro"/>
</dbReference>
<comment type="caution">
    <text evidence="10">The sequence shown here is derived from an EMBL/GenBank/DDBJ whole genome shotgun (WGS) entry which is preliminary data.</text>
</comment>
<keyword evidence="7" id="KW-0539">Nucleus</keyword>
<evidence type="ECO:0000256" key="1">
    <source>
        <dbReference type="ARBA" id="ARBA00004123"/>
    </source>
</evidence>
<evidence type="ECO:0000256" key="6">
    <source>
        <dbReference type="ARBA" id="ARBA00023163"/>
    </source>
</evidence>
<dbReference type="GO" id="GO:0006351">
    <property type="term" value="P:DNA-templated transcription"/>
    <property type="evidence" value="ECO:0007669"/>
    <property type="project" value="InterPro"/>
</dbReference>
<feature type="domain" description="Zn(2)-C6 fungal-type" evidence="9">
    <location>
        <begin position="533"/>
        <end position="565"/>
    </location>
</feature>
<dbReference type="CDD" id="cd00067">
    <property type="entry name" value="GAL4"/>
    <property type="match status" value="1"/>
</dbReference>
<dbReference type="CDD" id="cd12148">
    <property type="entry name" value="fungal_TF_MHR"/>
    <property type="match status" value="1"/>
</dbReference>
<name>A0A2U3DWL6_PURLI</name>
<evidence type="ECO:0000256" key="5">
    <source>
        <dbReference type="ARBA" id="ARBA00023125"/>
    </source>
</evidence>
<dbReference type="PANTHER" id="PTHR47782">
    <property type="entry name" value="ZN(II)2CYS6 TRANSCRIPTION FACTOR (EUROFUNG)-RELATED"/>
    <property type="match status" value="1"/>
</dbReference>
<evidence type="ECO:0000256" key="8">
    <source>
        <dbReference type="SAM" id="MobiDB-lite"/>
    </source>
</evidence>
<dbReference type="GO" id="GO:0000981">
    <property type="term" value="F:DNA-binding transcription factor activity, RNA polymerase II-specific"/>
    <property type="evidence" value="ECO:0007669"/>
    <property type="project" value="InterPro"/>
</dbReference>
<dbReference type="InterPro" id="IPR036864">
    <property type="entry name" value="Zn2-C6_fun-type_DNA-bd_sf"/>
</dbReference>
<dbReference type="Proteomes" id="UP000245956">
    <property type="component" value="Unassembled WGS sequence"/>
</dbReference>
<feature type="compositionally biased region" description="Low complexity" evidence="8">
    <location>
        <begin position="1"/>
        <end position="14"/>
    </location>
</feature>
<dbReference type="InterPro" id="IPR001138">
    <property type="entry name" value="Zn2Cys6_DnaBD"/>
</dbReference>
<dbReference type="PROSITE" id="PS00463">
    <property type="entry name" value="ZN2_CY6_FUNGAL_1"/>
    <property type="match status" value="1"/>
</dbReference>
<keyword evidence="4" id="KW-0805">Transcription regulation</keyword>
<gene>
    <name evidence="10" type="ORF">PCL_04788</name>
</gene>
<protein>
    <recommendedName>
        <fullName evidence="9">Zn(2)-C6 fungal-type domain-containing protein</fullName>
    </recommendedName>
</protein>
<dbReference type="InterPro" id="IPR007219">
    <property type="entry name" value="XnlR_reg_dom"/>
</dbReference>
<evidence type="ECO:0000313" key="10">
    <source>
        <dbReference type="EMBL" id="PWI66650.1"/>
    </source>
</evidence>
<dbReference type="EMBL" id="LCWV01000023">
    <property type="protein sequence ID" value="PWI66650.1"/>
    <property type="molecule type" value="Genomic_DNA"/>
</dbReference>
<feature type="region of interest" description="Disordered" evidence="8">
    <location>
        <begin position="318"/>
        <end position="431"/>
    </location>
</feature>
<evidence type="ECO:0000256" key="4">
    <source>
        <dbReference type="ARBA" id="ARBA00023015"/>
    </source>
</evidence>
<dbReference type="GO" id="GO:0005634">
    <property type="term" value="C:nucleus"/>
    <property type="evidence" value="ECO:0007669"/>
    <property type="project" value="UniProtKB-SubCell"/>
</dbReference>
<keyword evidence="3" id="KW-0862">Zinc</keyword>
<dbReference type="Gene3D" id="4.10.240.10">
    <property type="entry name" value="Zn(2)-C6 fungal-type DNA-binding domain"/>
    <property type="match status" value="1"/>
</dbReference>
<dbReference type="Pfam" id="PF00172">
    <property type="entry name" value="Zn_clus"/>
    <property type="match status" value="1"/>
</dbReference>
<dbReference type="GO" id="GO:0043565">
    <property type="term" value="F:sequence-specific DNA binding"/>
    <property type="evidence" value="ECO:0007669"/>
    <property type="project" value="TreeGrafter"/>
</dbReference>
<feature type="region of interest" description="Disordered" evidence="8">
    <location>
        <begin position="1"/>
        <end position="36"/>
    </location>
</feature>
<dbReference type="Pfam" id="PF04082">
    <property type="entry name" value="Fungal_trans"/>
    <property type="match status" value="1"/>
</dbReference>
<feature type="compositionally biased region" description="Low complexity" evidence="8">
    <location>
        <begin position="318"/>
        <end position="330"/>
    </location>
</feature>
<dbReference type="GO" id="GO:0045944">
    <property type="term" value="P:positive regulation of transcription by RNA polymerase II"/>
    <property type="evidence" value="ECO:0007669"/>
    <property type="project" value="TreeGrafter"/>
</dbReference>
<dbReference type="PANTHER" id="PTHR47782:SF2">
    <property type="entry name" value="TRANSCRIPTION FACTOR, PUTATIVE (AFU_ORTHOLOGUE AFUA_4G12570)-RELATED"/>
    <property type="match status" value="1"/>
</dbReference>
<proteinExistence type="predicted"/>
<evidence type="ECO:0000313" key="11">
    <source>
        <dbReference type="Proteomes" id="UP000245956"/>
    </source>
</evidence>
<dbReference type="SMART" id="SM00066">
    <property type="entry name" value="GAL4"/>
    <property type="match status" value="1"/>
</dbReference>
<evidence type="ECO:0000259" key="9">
    <source>
        <dbReference type="PROSITE" id="PS50048"/>
    </source>
</evidence>
<dbReference type="PROSITE" id="PS50048">
    <property type="entry name" value="ZN2_CY6_FUNGAL_2"/>
    <property type="match status" value="1"/>
</dbReference>
<keyword evidence="2" id="KW-0479">Metal-binding</keyword>
<dbReference type="SMART" id="SM00906">
    <property type="entry name" value="Fungal_trans"/>
    <property type="match status" value="1"/>
</dbReference>
<sequence length="1168" mass="126361">MPSRSLPSSCSSRSGGRREGAPGDISVHSGPSGQGVQQADLAMVGRRTMELLILTYGVSAEQPAEVVVKSTYLATTSAVAPGGVVTAAGASSLAAASSRHRTTASKPRRCCRPLSLDCQEHGVVPSTLWPPPAPPASLSPRLASEADVGAAARTSNRPAGASPSVKSAYPRPLQRPGVPAPGAHESRASSGACPCTCHDMTGVGHPTYEVVFGEELTRLEYLTPAQTSTAVPEPVSRVLSRLVSSSRPCQVARSGSPNCREESQLERLWVGGLDRRDLHYLAPCAPPSAWRSPHHALPAGLPAYGDGATIRSIPTSLAWGQSGSSSSAGLAGTGEATGGAFHSGPWVAPSRTEPRPAAPAAAAPSRTHHPTLVQSTPPFSPPSAPQLSPGRRQATDSAVLPHQITRRQASPSVRLVGPTAWHQSPPPLRLHPLPTGVGSGSVGASSSSLQLHIIASRRTFGSSVANPLSWAELFQASKVRRPSPGRLASTDAAPCDDITIAEAPPSSASASGAMPRTSFSRNPLLRVSRPVSACSRCRLAKVKCDGKLPACTACEKAGRQSECSAANDQFARGKERSYVAALELRIEKLERRLQYAKSRKASVALHDPDASIASEVDRRDSLATIRAAIHRKAAKHRENHDVNSIVSDFGSLSVDAMTRDFEPSASNITFARLVLAATTNDDIPEPRKPDLPPRQAAQDLVQAFMVGVYSLFPCFSETTLWAILDDVYQQDRRIVKDSDYWLMYMVLAIGATVQSQRINDSYYRQGIDFVSKALSHADKALAPGYITQIQSLLLLTIYSLLDPTHFDSWHLIGFTTRAVVDLGLHQDPPSSSVSDKSALDMRRKIFYCTYALDRVISMAQTRTFSFTDESVNVKFPEVGNAGRKESPSEPILGPQSADQALLLFQLRHAQSCWYQELYQSRAPPLANPIGFLWQICLDMRDWGEKLPGTLSAGTRRMFEQELWYSYVYCLAPSSRAPELSSYQRKLIFEYSLAYLDSMYDTAHAGLSQAFYTYLDAWKVYFMANQFIAALNDPEDLVLSGVQIAPPATLPGSPPAPPIPRRHLPQGNPADENLKRSIWCLERIPQTLGIFGTRWMDAEGLKNHVEESVGQTLERLKKRQRMQTAAQQHPVQYQMHQAMAPQMQGQMIDMRWAGVDPSQMTQGGGGAPR</sequence>
<dbReference type="InterPro" id="IPR052202">
    <property type="entry name" value="Yeast_MetPath_Reg"/>
</dbReference>
<keyword evidence="5" id="KW-0238">DNA-binding</keyword>
<keyword evidence="6" id="KW-0804">Transcription</keyword>
<feature type="region of interest" description="Disordered" evidence="8">
    <location>
        <begin position="129"/>
        <end position="186"/>
    </location>
</feature>
<accession>A0A2U3DWL6</accession>